<feature type="transmembrane region" description="Helical" evidence="1">
    <location>
        <begin position="84"/>
        <end position="107"/>
    </location>
</feature>
<keyword evidence="1" id="KW-0472">Membrane</keyword>
<feature type="transmembrane region" description="Helical" evidence="1">
    <location>
        <begin position="148"/>
        <end position="169"/>
    </location>
</feature>
<comment type="caution">
    <text evidence="3">The sequence shown here is derived from an EMBL/GenBank/DDBJ whole genome shotgun (WGS) entry which is preliminary data.</text>
</comment>
<feature type="transmembrane region" description="Helical" evidence="1">
    <location>
        <begin position="176"/>
        <end position="198"/>
    </location>
</feature>
<name>A0ABS7T5Z0_9GAMM</name>
<feature type="transmembrane region" description="Helical" evidence="1">
    <location>
        <begin position="204"/>
        <end position="223"/>
    </location>
</feature>
<evidence type="ECO:0000259" key="2">
    <source>
        <dbReference type="Pfam" id="PF09335"/>
    </source>
</evidence>
<evidence type="ECO:0000313" key="3">
    <source>
        <dbReference type="EMBL" id="MBZ4039289.1"/>
    </source>
</evidence>
<feature type="domain" description="VTT" evidence="2">
    <location>
        <begin position="74"/>
        <end position="197"/>
    </location>
</feature>
<dbReference type="Pfam" id="PF09335">
    <property type="entry name" value="VTT_dom"/>
    <property type="match status" value="1"/>
</dbReference>
<sequence length="237" mass="24810">MPRWLAARLGRRRLALLALAALLLAMLLATQWIEPLLAWLLTLAPLLDQHPLAGALAFVVLSAASAVVAFFSGAVLVPAAVSAWGSAATFALLWLGWWLGGGLTYLLGRGLAPSGNGAQGLPNGRAAGSSMHRRVVRLAARFPPGLDFPIVFALQLALPSEVPGYLCGYLRVRPRVYFAALALAELPYAVATVLIGHGLVAGRWVLLAAGAALLALVVAIATVRMRRAGLTTRDAGD</sequence>
<dbReference type="Proteomes" id="UP001430954">
    <property type="component" value="Unassembled WGS sequence"/>
</dbReference>
<keyword evidence="1" id="KW-1133">Transmembrane helix</keyword>
<dbReference type="RefSeq" id="WP_223675655.1">
    <property type="nucleotide sequence ID" value="NZ_JAINZW010000002.1"/>
</dbReference>
<evidence type="ECO:0000313" key="4">
    <source>
        <dbReference type="Proteomes" id="UP001430954"/>
    </source>
</evidence>
<keyword evidence="4" id="KW-1185">Reference proteome</keyword>
<protein>
    <submittedName>
        <fullName evidence="3">VTT domain-containing protein</fullName>
    </submittedName>
</protein>
<dbReference type="InterPro" id="IPR032816">
    <property type="entry name" value="VTT_dom"/>
</dbReference>
<dbReference type="EMBL" id="JAINZW010000002">
    <property type="protein sequence ID" value="MBZ4039289.1"/>
    <property type="molecule type" value="Genomic_DNA"/>
</dbReference>
<keyword evidence="1" id="KW-0812">Transmembrane</keyword>
<evidence type="ECO:0000256" key="1">
    <source>
        <dbReference type="SAM" id="Phobius"/>
    </source>
</evidence>
<gene>
    <name evidence="3" type="ORF">K6753_07055</name>
</gene>
<accession>A0ABS7T5Z0</accession>
<proteinExistence type="predicted"/>
<reference evidence="3 4" key="1">
    <citation type="submission" date="2021-09" db="EMBL/GenBank/DDBJ databases">
        <title>Lysobacter sp. 13A isolated from the river sediment.</title>
        <authorList>
            <person name="Liu H."/>
            <person name="Li S."/>
            <person name="Mao S."/>
        </authorList>
    </citation>
    <scope>NUCLEOTIDE SEQUENCE [LARGE SCALE GENOMIC DNA]</scope>
    <source>
        <strain evidence="3 4">13A</strain>
    </source>
</reference>
<organism evidence="3 4">
    <name type="scientific">Novilysobacter selenitireducens</name>
    <dbReference type="NCBI Taxonomy" id="2872639"/>
    <lineage>
        <taxon>Bacteria</taxon>
        <taxon>Pseudomonadati</taxon>
        <taxon>Pseudomonadota</taxon>
        <taxon>Gammaproteobacteria</taxon>
        <taxon>Lysobacterales</taxon>
        <taxon>Lysobacteraceae</taxon>
        <taxon>Novilysobacter</taxon>
    </lineage>
</organism>
<feature type="transmembrane region" description="Helical" evidence="1">
    <location>
        <begin position="53"/>
        <end position="77"/>
    </location>
</feature>